<evidence type="ECO:0000313" key="2">
    <source>
        <dbReference type="Proteomes" id="UP000515153"/>
    </source>
</evidence>
<protein>
    <submittedName>
        <fullName evidence="3">Uncharacterized protein</fullName>
    </submittedName>
</protein>
<organism evidence="2 3">
    <name type="scientific">Pyricularia grisea</name>
    <name type="common">Crabgrass-specific blast fungus</name>
    <name type="synonym">Magnaporthe grisea</name>
    <dbReference type="NCBI Taxonomy" id="148305"/>
    <lineage>
        <taxon>Eukaryota</taxon>
        <taxon>Fungi</taxon>
        <taxon>Dikarya</taxon>
        <taxon>Ascomycota</taxon>
        <taxon>Pezizomycotina</taxon>
        <taxon>Sordariomycetes</taxon>
        <taxon>Sordariomycetidae</taxon>
        <taxon>Magnaporthales</taxon>
        <taxon>Pyriculariaceae</taxon>
        <taxon>Pyricularia</taxon>
    </lineage>
</organism>
<sequence length="47" mass="5266">MAWRLLLSTHAQSNTTQASRQEEEGGTPNHSRREEGSRLAGVCFFAF</sequence>
<dbReference type="RefSeq" id="XP_030985135.1">
    <property type="nucleotide sequence ID" value="XM_031123224.1"/>
</dbReference>
<dbReference type="KEGG" id="pgri:PgNI_03169"/>
<dbReference type="GeneID" id="41958134"/>
<reference evidence="3" key="3">
    <citation type="submission" date="2025-08" db="UniProtKB">
        <authorList>
            <consortium name="RefSeq"/>
        </authorList>
    </citation>
    <scope>IDENTIFICATION</scope>
    <source>
        <strain evidence="3">NI907</strain>
    </source>
</reference>
<feature type="region of interest" description="Disordered" evidence="1">
    <location>
        <begin position="1"/>
        <end position="37"/>
    </location>
</feature>
<proteinExistence type="predicted"/>
<name>A0A6P8BD85_PYRGI</name>
<evidence type="ECO:0000313" key="3">
    <source>
        <dbReference type="RefSeq" id="XP_030985135.1"/>
    </source>
</evidence>
<accession>A0A6P8BD85</accession>
<evidence type="ECO:0000256" key="1">
    <source>
        <dbReference type="SAM" id="MobiDB-lite"/>
    </source>
</evidence>
<dbReference type="Proteomes" id="UP000515153">
    <property type="component" value="Unplaced"/>
</dbReference>
<gene>
    <name evidence="3" type="ORF">PgNI_03169</name>
</gene>
<reference evidence="3" key="2">
    <citation type="submission" date="2019-10" db="EMBL/GenBank/DDBJ databases">
        <authorList>
            <consortium name="NCBI Genome Project"/>
        </authorList>
    </citation>
    <scope>NUCLEOTIDE SEQUENCE</scope>
    <source>
        <strain evidence="3">NI907</strain>
    </source>
</reference>
<keyword evidence="2" id="KW-1185">Reference proteome</keyword>
<feature type="compositionally biased region" description="Polar residues" evidence="1">
    <location>
        <begin position="9"/>
        <end position="19"/>
    </location>
</feature>
<reference evidence="3" key="1">
    <citation type="journal article" date="2019" name="Mol. Biol. Evol.">
        <title>Blast fungal genomes show frequent chromosomal changes, gene gains and losses, and effector gene turnover.</title>
        <authorList>
            <person name="Gomez Luciano L.B."/>
            <person name="Jason Tsai I."/>
            <person name="Chuma I."/>
            <person name="Tosa Y."/>
            <person name="Chen Y.H."/>
            <person name="Li J.Y."/>
            <person name="Li M.Y."/>
            <person name="Jade Lu M.Y."/>
            <person name="Nakayashiki H."/>
            <person name="Li W.H."/>
        </authorList>
    </citation>
    <scope>NUCLEOTIDE SEQUENCE</scope>
    <source>
        <strain evidence="3">NI907</strain>
    </source>
</reference>
<dbReference type="AlphaFoldDB" id="A0A6P8BD85"/>